<dbReference type="GO" id="GO:0050661">
    <property type="term" value="F:NADP binding"/>
    <property type="evidence" value="ECO:0007669"/>
    <property type="project" value="InterPro"/>
</dbReference>
<feature type="domain" description="Aldehyde dehydrogenase" evidence="8">
    <location>
        <begin position="54"/>
        <end position="257"/>
    </location>
</feature>
<dbReference type="CDD" id="cd07079">
    <property type="entry name" value="ALDH_F18-19_ProA-GPR"/>
    <property type="match status" value="1"/>
</dbReference>
<dbReference type="Gene3D" id="3.40.309.10">
    <property type="entry name" value="Aldehyde Dehydrogenase, Chain A, domain 2"/>
    <property type="match status" value="1"/>
</dbReference>
<proteinExistence type="inferred from homology"/>
<evidence type="ECO:0000256" key="2">
    <source>
        <dbReference type="ARBA" id="ARBA00022605"/>
    </source>
</evidence>
<dbReference type="InterPro" id="IPR016162">
    <property type="entry name" value="Ald_DH_N"/>
</dbReference>
<keyword evidence="5 7" id="KW-0560">Oxidoreductase</keyword>
<dbReference type="InterPro" id="IPR012134">
    <property type="entry name" value="Glu-5-SA_DH"/>
</dbReference>
<dbReference type="GO" id="GO:0004350">
    <property type="term" value="F:glutamate-5-semialdehyde dehydrogenase activity"/>
    <property type="evidence" value="ECO:0007669"/>
    <property type="project" value="UniProtKB-UniRule"/>
</dbReference>
<keyword evidence="3 7" id="KW-0641">Proline biosynthesis</keyword>
<dbReference type="RefSeq" id="WP_085495054.1">
    <property type="nucleotide sequence ID" value="NZ_FXAO01000001.1"/>
</dbReference>
<dbReference type="EC" id="1.2.1.41" evidence="7"/>
<dbReference type="InterPro" id="IPR016161">
    <property type="entry name" value="Ald_DH/histidinol_DH"/>
</dbReference>
<name>A0A1X7HVL9_9FLAO</name>
<evidence type="ECO:0000256" key="6">
    <source>
        <dbReference type="ARBA" id="ARBA00049024"/>
    </source>
</evidence>
<comment type="similarity">
    <text evidence="7">Belongs to the gamma-glutamyl phosphate reductase family.</text>
</comment>
<dbReference type="OrthoDB" id="9809970at2"/>
<evidence type="ECO:0000313" key="10">
    <source>
        <dbReference type="Proteomes" id="UP000193420"/>
    </source>
</evidence>
<dbReference type="InterPro" id="IPR015590">
    <property type="entry name" value="Aldehyde_DH_dom"/>
</dbReference>
<reference evidence="10" key="1">
    <citation type="submission" date="2017-04" db="EMBL/GenBank/DDBJ databases">
        <authorList>
            <person name="Varghese N."/>
            <person name="Submissions S."/>
        </authorList>
    </citation>
    <scope>NUCLEOTIDE SEQUENCE [LARGE SCALE GENOMIC DNA]</scope>
    <source>
        <strain evidence="10">DSM 19835</strain>
    </source>
</reference>
<organism evidence="9 10">
    <name type="scientific">Arenibacter troitsensis</name>
    <dbReference type="NCBI Taxonomy" id="188872"/>
    <lineage>
        <taxon>Bacteria</taxon>
        <taxon>Pseudomonadati</taxon>
        <taxon>Bacteroidota</taxon>
        <taxon>Flavobacteriia</taxon>
        <taxon>Flavobacteriales</taxon>
        <taxon>Flavobacteriaceae</taxon>
        <taxon>Arenibacter</taxon>
    </lineage>
</organism>
<evidence type="ECO:0000313" key="9">
    <source>
        <dbReference type="EMBL" id="SMG05893.1"/>
    </source>
</evidence>
<evidence type="ECO:0000256" key="5">
    <source>
        <dbReference type="ARBA" id="ARBA00023002"/>
    </source>
</evidence>
<evidence type="ECO:0000256" key="3">
    <source>
        <dbReference type="ARBA" id="ARBA00022650"/>
    </source>
</evidence>
<dbReference type="AlphaFoldDB" id="A0A1X7HVL9"/>
<dbReference type="STRING" id="188872.SAMN03080602_00042"/>
<dbReference type="InterPro" id="IPR000965">
    <property type="entry name" value="GPR_dom"/>
</dbReference>
<comment type="pathway">
    <text evidence="1 7">Amino-acid biosynthesis; L-proline biosynthesis; L-glutamate 5-semialdehyde from L-glutamate: step 2/2.</text>
</comment>
<feature type="domain" description="Aldehyde dehydrogenase" evidence="8">
    <location>
        <begin position="283"/>
        <end position="356"/>
    </location>
</feature>
<keyword evidence="7" id="KW-0963">Cytoplasm</keyword>
<comment type="catalytic activity">
    <reaction evidence="6 7">
        <text>L-glutamate 5-semialdehyde + phosphate + NADP(+) = L-glutamyl 5-phosphate + NADPH + H(+)</text>
        <dbReference type="Rhea" id="RHEA:19541"/>
        <dbReference type="ChEBI" id="CHEBI:15378"/>
        <dbReference type="ChEBI" id="CHEBI:43474"/>
        <dbReference type="ChEBI" id="CHEBI:57783"/>
        <dbReference type="ChEBI" id="CHEBI:58066"/>
        <dbReference type="ChEBI" id="CHEBI:58274"/>
        <dbReference type="ChEBI" id="CHEBI:58349"/>
        <dbReference type="EC" id="1.2.1.41"/>
    </reaction>
</comment>
<evidence type="ECO:0000259" key="8">
    <source>
        <dbReference type="Pfam" id="PF00171"/>
    </source>
</evidence>
<evidence type="ECO:0000256" key="1">
    <source>
        <dbReference type="ARBA" id="ARBA00004985"/>
    </source>
</evidence>
<keyword evidence="2 7" id="KW-0028">Amino-acid biosynthesis</keyword>
<dbReference type="PANTHER" id="PTHR11063">
    <property type="entry name" value="GLUTAMATE SEMIALDEHYDE DEHYDROGENASE"/>
    <property type="match status" value="1"/>
</dbReference>
<dbReference type="Proteomes" id="UP000193420">
    <property type="component" value="Unassembled WGS sequence"/>
</dbReference>
<dbReference type="PIRSF" id="PIRSF000151">
    <property type="entry name" value="GPR"/>
    <property type="match status" value="1"/>
</dbReference>
<dbReference type="Pfam" id="PF00171">
    <property type="entry name" value="Aldedh"/>
    <property type="match status" value="2"/>
</dbReference>
<gene>
    <name evidence="7" type="primary">proA</name>
    <name evidence="9" type="ORF">SAMN03080602_00042</name>
</gene>
<evidence type="ECO:0000256" key="7">
    <source>
        <dbReference type="HAMAP-Rule" id="MF_00412"/>
    </source>
</evidence>
<dbReference type="HAMAP" id="MF_00412">
    <property type="entry name" value="ProA"/>
    <property type="match status" value="1"/>
</dbReference>
<accession>A0A1X7HVL9</accession>
<dbReference type="GO" id="GO:0055129">
    <property type="term" value="P:L-proline biosynthetic process"/>
    <property type="evidence" value="ECO:0007669"/>
    <property type="project" value="UniProtKB-UniRule"/>
</dbReference>
<evidence type="ECO:0000256" key="4">
    <source>
        <dbReference type="ARBA" id="ARBA00022857"/>
    </source>
</evidence>
<comment type="subcellular location">
    <subcellularLocation>
        <location evidence="7">Cytoplasm</location>
    </subcellularLocation>
</comment>
<dbReference type="Gene3D" id="3.40.605.10">
    <property type="entry name" value="Aldehyde Dehydrogenase, Chain A, domain 1"/>
    <property type="match status" value="1"/>
</dbReference>
<dbReference type="SUPFAM" id="SSF53720">
    <property type="entry name" value="ALDH-like"/>
    <property type="match status" value="1"/>
</dbReference>
<dbReference type="NCBIfam" id="NF001221">
    <property type="entry name" value="PRK00197.1"/>
    <property type="match status" value="1"/>
</dbReference>
<protein>
    <recommendedName>
        <fullName evidence="7">Gamma-glutamyl phosphate reductase</fullName>
        <shortName evidence="7">GPR</shortName>
        <ecNumber evidence="7">1.2.1.41</ecNumber>
    </recommendedName>
    <alternativeName>
        <fullName evidence="7">Glutamate-5-semialdehyde dehydrogenase</fullName>
    </alternativeName>
    <alternativeName>
        <fullName evidence="7">Glutamyl-gamma-semialdehyde dehydrogenase</fullName>
        <shortName evidence="7">GSA dehydrogenase</shortName>
    </alternativeName>
</protein>
<dbReference type="EMBL" id="FXAO01000001">
    <property type="protein sequence ID" value="SMG05893.1"/>
    <property type="molecule type" value="Genomic_DNA"/>
</dbReference>
<dbReference type="InterPro" id="IPR016163">
    <property type="entry name" value="Ald_DH_C"/>
</dbReference>
<dbReference type="NCBIfam" id="TIGR00407">
    <property type="entry name" value="proA"/>
    <property type="match status" value="1"/>
</dbReference>
<keyword evidence="10" id="KW-1185">Reference proteome</keyword>
<sequence length="400" mass="44802">MKLLNTEIKNNVLRSMMRILDGKRKEIITANQKDLDLFDKTDRAMYDRLIVDDKKVDGMIAAIQEVLQQQDPVGKIKTEQSLENGLKIENKTAPFGTIMIIYESRPDVTIEAAVLAFKANNKILLKGGKEAVHSNIILEKCWHLALEENGLDTQWIQLLHMNREETQEFLRNPTEKLDLIVPRGGERLIAFVKEHAKCAVLVSGRGNNFLFVDKDADWAQSLEVILNAKTQKISACNALDKILVDVNIDNYSDKVKELNTILKDQGVSVVVDSKVAEVLSENNVVEDESIWYEEFLAMKCVVGAVDDLESAVQKINNYSGGHSATIMTKNKERAMEFMDQVDSAAVYLNASTRFTDGGQMGVGAELAISTDKLHHRGPLGLEQLVTNKYYVYGDGQVRKS</sequence>
<dbReference type="GO" id="GO:0005737">
    <property type="term" value="C:cytoplasm"/>
    <property type="evidence" value="ECO:0007669"/>
    <property type="project" value="UniProtKB-SubCell"/>
</dbReference>
<dbReference type="PANTHER" id="PTHR11063:SF8">
    <property type="entry name" value="DELTA-1-PYRROLINE-5-CARBOXYLATE SYNTHASE"/>
    <property type="match status" value="1"/>
</dbReference>
<dbReference type="UniPathway" id="UPA00098">
    <property type="reaction ID" value="UER00360"/>
</dbReference>
<comment type="function">
    <text evidence="7">Catalyzes the NADPH-dependent reduction of L-glutamate 5-phosphate into L-glutamate 5-semialdehyde and phosphate. The product spontaneously undergoes cyclization to form 1-pyrroline-5-carboxylate.</text>
</comment>
<keyword evidence="4 7" id="KW-0521">NADP</keyword>